<dbReference type="HOGENOM" id="CLU_079217_0_0_1"/>
<evidence type="ECO:0000256" key="1">
    <source>
        <dbReference type="SAM" id="Phobius"/>
    </source>
</evidence>
<proteinExistence type="predicted"/>
<feature type="transmembrane region" description="Helical" evidence="1">
    <location>
        <begin position="28"/>
        <end position="46"/>
    </location>
</feature>
<dbReference type="eggNOG" id="ENOG502S2UB">
    <property type="taxonomic scope" value="Eukaryota"/>
</dbReference>
<dbReference type="EMBL" id="CM001887">
    <property type="protein sequence ID" value="EOY31620.1"/>
    <property type="molecule type" value="Genomic_DNA"/>
</dbReference>
<evidence type="ECO:0000313" key="3">
    <source>
        <dbReference type="Proteomes" id="UP000026915"/>
    </source>
</evidence>
<dbReference type="Gramene" id="EOY31620">
    <property type="protein sequence ID" value="EOY31620"/>
    <property type="gene ID" value="TCM_038592"/>
</dbReference>
<feature type="transmembrane region" description="Helical" evidence="1">
    <location>
        <begin position="227"/>
        <end position="251"/>
    </location>
</feature>
<dbReference type="FunCoup" id="A0A061GP49">
    <property type="interactions" value="41"/>
</dbReference>
<evidence type="ECO:0008006" key="4">
    <source>
        <dbReference type="Google" id="ProtNLM"/>
    </source>
</evidence>
<protein>
    <recommendedName>
        <fullName evidence="4">Transmembrane protein</fullName>
    </recommendedName>
</protein>
<dbReference type="PANTHER" id="PTHR33133">
    <property type="entry name" value="OS08G0107100 PROTEIN-RELATED"/>
    <property type="match status" value="1"/>
</dbReference>
<name>A0A061GP49_THECC</name>
<keyword evidence="1" id="KW-1133">Transmembrane helix</keyword>
<dbReference type="OMA" id="VIEEDCY"/>
<feature type="transmembrane region" description="Helical" evidence="1">
    <location>
        <begin position="141"/>
        <end position="170"/>
    </location>
</feature>
<dbReference type="Proteomes" id="UP000026915">
    <property type="component" value="Chromosome 9"/>
</dbReference>
<dbReference type="STRING" id="3641.A0A061GP49"/>
<accession>A0A061GP49</accession>
<keyword evidence="1" id="KW-0472">Membrane</keyword>
<feature type="transmembrane region" description="Helical" evidence="1">
    <location>
        <begin position="257"/>
        <end position="277"/>
    </location>
</feature>
<dbReference type="InParanoid" id="A0A061GP49"/>
<feature type="transmembrane region" description="Helical" evidence="1">
    <location>
        <begin position="182"/>
        <end position="206"/>
    </location>
</feature>
<gene>
    <name evidence="2" type="ORF">TCM_038592</name>
</gene>
<keyword evidence="3" id="KW-1185">Reference proteome</keyword>
<feature type="transmembrane region" description="Helical" evidence="1">
    <location>
        <begin position="94"/>
        <end position="120"/>
    </location>
</feature>
<dbReference type="AlphaFoldDB" id="A0A061GP49"/>
<evidence type="ECO:0000313" key="2">
    <source>
        <dbReference type="EMBL" id="EOY31620.1"/>
    </source>
</evidence>
<organism evidence="2 3">
    <name type="scientific">Theobroma cacao</name>
    <name type="common">Cacao</name>
    <name type="synonym">Cocoa</name>
    <dbReference type="NCBI Taxonomy" id="3641"/>
    <lineage>
        <taxon>Eukaryota</taxon>
        <taxon>Viridiplantae</taxon>
        <taxon>Streptophyta</taxon>
        <taxon>Embryophyta</taxon>
        <taxon>Tracheophyta</taxon>
        <taxon>Spermatophyta</taxon>
        <taxon>Magnoliopsida</taxon>
        <taxon>eudicotyledons</taxon>
        <taxon>Gunneridae</taxon>
        <taxon>Pentapetalae</taxon>
        <taxon>rosids</taxon>
        <taxon>malvids</taxon>
        <taxon>Malvales</taxon>
        <taxon>Malvaceae</taxon>
        <taxon>Byttnerioideae</taxon>
        <taxon>Theobroma</taxon>
    </lineage>
</organism>
<dbReference type="PANTHER" id="PTHR33133:SF1">
    <property type="entry name" value="EXPRESSED PROTEIN-RELATED"/>
    <property type="match status" value="1"/>
</dbReference>
<reference evidence="2 3" key="1">
    <citation type="journal article" date="2013" name="Genome Biol.">
        <title>The genome sequence of the most widely cultivated cacao type and its use to identify candidate genes regulating pod color.</title>
        <authorList>
            <person name="Motamayor J.C."/>
            <person name="Mockaitis K."/>
            <person name="Schmutz J."/>
            <person name="Haiminen N."/>
            <person name="Iii D.L."/>
            <person name="Cornejo O."/>
            <person name="Findley S.D."/>
            <person name="Zheng P."/>
            <person name="Utro F."/>
            <person name="Royaert S."/>
            <person name="Saski C."/>
            <person name="Jenkins J."/>
            <person name="Podicheti R."/>
            <person name="Zhao M."/>
            <person name="Scheffler B.E."/>
            <person name="Stack J.C."/>
            <person name="Feltus F.A."/>
            <person name="Mustiga G.M."/>
            <person name="Amores F."/>
            <person name="Phillips W."/>
            <person name="Marelli J.P."/>
            <person name="May G.D."/>
            <person name="Shapiro H."/>
            <person name="Ma J."/>
            <person name="Bustamante C.D."/>
            <person name="Schnell R.J."/>
            <person name="Main D."/>
            <person name="Gilbert D."/>
            <person name="Parida L."/>
            <person name="Kuhn D.N."/>
        </authorList>
    </citation>
    <scope>NUCLEOTIDE SEQUENCE [LARGE SCALE GENOMIC DNA]</scope>
    <source>
        <strain evidence="3">cv. Matina 1-6</strain>
    </source>
</reference>
<dbReference type="GO" id="GO:0016020">
    <property type="term" value="C:membrane"/>
    <property type="evidence" value="ECO:0000318"/>
    <property type="project" value="GO_Central"/>
</dbReference>
<keyword evidence="1" id="KW-0812">Transmembrane</keyword>
<sequence>MENFIPLIFDLLTLLADTYKIYLKNGRLMGFIAALVISLHTVLYLLNVFSVKSLITDLITKQSHLIPTTPGTPELTNLLIGMQKDIKIYAGVEWIFLLIIAVASLFLAISTTHASALIHGGKKISIKDLVLRAVRSLKRPFVTCFYITLFGLGYIFLCLVTLLPLVLILGSEVTSSVFAIPLFISAMVFYSYLSVVWNLSLVISVLEETFGIEALGKAAQIVKGMKLQGFILNLLLTILPPLLLQCLRMITLKQSEAIRIVITLLLLNSIWLVRMFGHTAYTVLYYQCKKTHGEEVELQADMEYTKIPTAPLINENIP</sequence>